<reference evidence="1" key="1">
    <citation type="journal article" date="2007" name="In Vitro Cell. Dev. Biol. Plant">
        <title>Disarming and sequencing of Agrobacterium rhizogenes strain K599 (NCPPB2659) plasmid pRi2659.</title>
        <authorList>
            <person name="Mankin S.L."/>
            <person name="Hill D.S."/>
            <person name="Olhoft P.M."/>
            <person name="Toren E."/>
            <person name="Wenck A.R."/>
            <person name="Nea L."/>
            <person name="Xing L."/>
            <person name="Brown J.A."/>
            <person name="Fu H."/>
            <person name="Ireland L."/>
            <person name="Jia H."/>
            <person name="Hillebrand H."/>
            <person name="Jones T."/>
            <person name="Song H.-S."/>
        </authorList>
    </citation>
    <scope>NUCLEOTIDE SEQUENCE</scope>
    <source>
        <strain evidence="1">K599</strain>
        <plasmid evidence="1">pRi2659</plasmid>
    </source>
</reference>
<dbReference type="InterPro" id="IPR017042">
    <property type="entry name" value="UCP036055"/>
</dbReference>
<protein>
    <submittedName>
        <fullName evidence="1">Rcorf64</fullName>
    </submittedName>
</protein>
<sequence length="168" mass="18489">MNRRIPRRCLMSASLIYDLAPIGSIVAWSDGSPRPPERFKKKLAAWQTRNSKGRLIRKEGPRQSGNYASPGHFTLHEADFGGKNTVVMRIHRTFGLDSDLAFKVLERPALGSIRLFDRAGANAELVHLAGNHEAAVAWLKEHGYPNAILEEVTADEVAAAHVEGRVAA</sequence>
<dbReference type="AlphaFoldDB" id="A8W063"/>
<dbReference type="EMBL" id="EU186381">
    <property type="protein sequence ID" value="ABW33621.1"/>
    <property type="molecule type" value="Genomic_DNA"/>
</dbReference>
<keyword evidence="1" id="KW-0614">Plasmid</keyword>
<dbReference type="PIRSF" id="PIRSF036055">
    <property type="entry name" value="UCP036055"/>
    <property type="match status" value="1"/>
</dbReference>
<evidence type="ECO:0000313" key="1">
    <source>
        <dbReference type="EMBL" id="ABW33621.1"/>
    </source>
</evidence>
<geneLocation type="plasmid" evidence="1">
    <name>pRi2659</name>
</geneLocation>
<organism evidence="1">
    <name type="scientific">Rhizobium rhizogenes</name>
    <name type="common">Agrobacterium rhizogenes</name>
    <dbReference type="NCBI Taxonomy" id="359"/>
    <lineage>
        <taxon>Bacteria</taxon>
        <taxon>Pseudomonadati</taxon>
        <taxon>Pseudomonadota</taxon>
        <taxon>Alphaproteobacteria</taxon>
        <taxon>Hyphomicrobiales</taxon>
        <taxon>Rhizobiaceae</taxon>
        <taxon>Rhizobium/Agrobacterium group</taxon>
        <taxon>Rhizobium</taxon>
    </lineage>
</organism>
<name>A8W063_RHIRH</name>
<proteinExistence type="predicted"/>
<accession>A8W063</accession>